<dbReference type="EMBL" id="AB170282">
    <property type="protein sequence ID" value="BAE87345.1"/>
    <property type="molecule type" value="mRNA"/>
</dbReference>
<proteinExistence type="evidence at transcript level"/>
<protein>
    <submittedName>
        <fullName evidence="2">Macaca fascicularis brain cDNA clone: QmoA-10107, similar to human transformer-2 alpha (TRA2A), mRNA, RefSeq: NM_013293.2</fullName>
    </submittedName>
</protein>
<name>I7GH39_MACFA</name>
<evidence type="ECO:0000313" key="2">
    <source>
        <dbReference type="EMBL" id="BAE87345.1"/>
    </source>
</evidence>
<organism evidence="2">
    <name type="scientific">Macaca fascicularis</name>
    <name type="common">Crab-eating macaque</name>
    <name type="synonym">Cynomolgus monkey</name>
    <dbReference type="NCBI Taxonomy" id="9541"/>
    <lineage>
        <taxon>Eukaryota</taxon>
        <taxon>Metazoa</taxon>
        <taxon>Chordata</taxon>
        <taxon>Craniata</taxon>
        <taxon>Vertebrata</taxon>
        <taxon>Euteleostomi</taxon>
        <taxon>Mammalia</taxon>
        <taxon>Eutheria</taxon>
        <taxon>Euarchontoglires</taxon>
        <taxon>Primates</taxon>
        <taxon>Haplorrhini</taxon>
        <taxon>Catarrhini</taxon>
        <taxon>Cercopithecidae</taxon>
        <taxon>Cercopithecinae</taxon>
        <taxon>Macaca</taxon>
    </lineage>
</organism>
<evidence type="ECO:0000256" key="1">
    <source>
        <dbReference type="SAM" id="MobiDB-lite"/>
    </source>
</evidence>
<sequence>MLGVSREQARSGGVAGSPARSNLWSHRDCFLPSQDGFWVPLLPQTPRITPLPLFWRLIDTWTSGPSSRPAPALLPSFSPPLRLPYVCSEVWVPVAVGREEAAGSSPPSG</sequence>
<accession>I7GH39</accession>
<reference evidence="2" key="1">
    <citation type="journal article" date="2007" name="PLoS Biol.">
        <title>Rate of evolution in brain-expressed genes in humans and other primates.</title>
        <authorList>
            <person name="Wang H.-Y."/>
            <person name="Chien H.-C."/>
            <person name="Osada N."/>
            <person name="Hashimoto K."/>
            <person name="Sugano S."/>
            <person name="Gojobori T."/>
            <person name="Chou C.-K."/>
            <person name="Tsai S.-F."/>
            <person name="Wu C.-I."/>
            <person name="Shen C.-K.J."/>
        </authorList>
    </citation>
    <scope>NUCLEOTIDE SEQUENCE</scope>
</reference>
<dbReference type="AlphaFoldDB" id="I7GH39"/>
<feature type="region of interest" description="Disordered" evidence="1">
    <location>
        <begin position="1"/>
        <end position="23"/>
    </location>
</feature>